<evidence type="ECO:0000256" key="11">
    <source>
        <dbReference type="ARBA" id="ARBA00023136"/>
    </source>
</evidence>
<evidence type="ECO:0000256" key="12">
    <source>
        <dbReference type="SAM" id="MobiDB-lite"/>
    </source>
</evidence>
<keyword evidence="10" id="KW-0503">Monooxygenase</keyword>
<dbReference type="InterPro" id="IPR001128">
    <property type="entry name" value="Cyt_P450"/>
</dbReference>
<keyword evidence="7 13" id="KW-1133">Transmembrane helix</keyword>
<feature type="region of interest" description="Disordered" evidence="12">
    <location>
        <begin position="201"/>
        <end position="224"/>
    </location>
</feature>
<evidence type="ECO:0000256" key="4">
    <source>
        <dbReference type="ARBA" id="ARBA00022617"/>
    </source>
</evidence>
<feature type="region of interest" description="Disordered" evidence="12">
    <location>
        <begin position="309"/>
        <end position="330"/>
    </location>
</feature>
<dbReference type="GO" id="GO:0016020">
    <property type="term" value="C:membrane"/>
    <property type="evidence" value="ECO:0007669"/>
    <property type="project" value="UniProtKB-SubCell"/>
</dbReference>
<dbReference type="Proteomes" id="UP001231189">
    <property type="component" value="Unassembled WGS sequence"/>
</dbReference>
<dbReference type="GO" id="GO:0016705">
    <property type="term" value="F:oxidoreductase activity, acting on paired donors, with incorporation or reduction of molecular oxygen"/>
    <property type="evidence" value="ECO:0007669"/>
    <property type="project" value="InterPro"/>
</dbReference>
<keyword evidence="5 13" id="KW-0812">Transmembrane</keyword>
<keyword evidence="6" id="KW-0479">Metal-binding</keyword>
<keyword evidence="9" id="KW-0408">Iron</keyword>
<dbReference type="EMBL" id="JAUUTY010000006">
    <property type="protein sequence ID" value="KAK1615648.1"/>
    <property type="molecule type" value="Genomic_DNA"/>
</dbReference>
<evidence type="ECO:0008006" key="16">
    <source>
        <dbReference type="Google" id="ProtNLM"/>
    </source>
</evidence>
<comment type="subcellular location">
    <subcellularLocation>
        <location evidence="2">Membrane</location>
        <topology evidence="2">Single-pass membrane protein</topology>
    </subcellularLocation>
</comment>
<keyword evidence="15" id="KW-1185">Reference proteome</keyword>
<evidence type="ECO:0000256" key="9">
    <source>
        <dbReference type="ARBA" id="ARBA00023004"/>
    </source>
</evidence>
<gene>
    <name evidence="14" type="ORF">QYE76_021165</name>
</gene>
<dbReference type="AlphaFoldDB" id="A0AAD8VSV6"/>
<dbReference type="InterPro" id="IPR036396">
    <property type="entry name" value="Cyt_P450_sf"/>
</dbReference>
<feature type="transmembrane region" description="Helical" evidence="13">
    <location>
        <begin position="171"/>
        <end position="191"/>
    </location>
</feature>
<evidence type="ECO:0000313" key="14">
    <source>
        <dbReference type="EMBL" id="KAK1615648.1"/>
    </source>
</evidence>
<dbReference type="InterPro" id="IPR052306">
    <property type="entry name" value="CYP450_71D"/>
</dbReference>
<keyword evidence="4" id="KW-0349">Heme</keyword>
<comment type="caution">
    <text evidence="14">The sequence shown here is derived from an EMBL/GenBank/DDBJ whole genome shotgun (WGS) entry which is preliminary data.</text>
</comment>
<evidence type="ECO:0000256" key="13">
    <source>
        <dbReference type="SAM" id="Phobius"/>
    </source>
</evidence>
<evidence type="ECO:0000256" key="2">
    <source>
        <dbReference type="ARBA" id="ARBA00004167"/>
    </source>
</evidence>
<evidence type="ECO:0000256" key="1">
    <source>
        <dbReference type="ARBA" id="ARBA00001971"/>
    </source>
</evidence>
<dbReference type="GO" id="GO:0020037">
    <property type="term" value="F:heme binding"/>
    <property type="evidence" value="ECO:0007669"/>
    <property type="project" value="InterPro"/>
</dbReference>
<dbReference type="PANTHER" id="PTHR47953">
    <property type="entry name" value="OS08G0105600 PROTEIN"/>
    <property type="match status" value="1"/>
</dbReference>
<evidence type="ECO:0000256" key="10">
    <source>
        <dbReference type="ARBA" id="ARBA00023033"/>
    </source>
</evidence>
<comment type="cofactor">
    <cofactor evidence="1">
        <name>heme</name>
        <dbReference type="ChEBI" id="CHEBI:30413"/>
    </cofactor>
</comment>
<accession>A0AAD8VSV6</accession>
<dbReference type="SUPFAM" id="SSF48264">
    <property type="entry name" value="Cytochrome P450"/>
    <property type="match status" value="1"/>
</dbReference>
<evidence type="ECO:0000256" key="3">
    <source>
        <dbReference type="ARBA" id="ARBA00010617"/>
    </source>
</evidence>
<name>A0AAD8VSV6_LOLMU</name>
<dbReference type="GO" id="GO:0005506">
    <property type="term" value="F:iron ion binding"/>
    <property type="evidence" value="ECO:0007669"/>
    <property type="project" value="InterPro"/>
</dbReference>
<dbReference type="GO" id="GO:0004497">
    <property type="term" value="F:monooxygenase activity"/>
    <property type="evidence" value="ECO:0007669"/>
    <property type="project" value="UniProtKB-KW"/>
</dbReference>
<reference evidence="14" key="1">
    <citation type="submission" date="2023-07" db="EMBL/GenBank/DDBJ databases">
        <title>A chromosome-level genome assembly of Lolium multiflorum.</title>
        <authorList>
            <person name="Chen Y."/>
            <person name="Copetti D."/>
            <person name="Kolliker R."/>
            <person name="Studer B."/>
        </authorList>
    </citation>
    <scope>NUCLEOTIDE SEQUENCE</scope>
    <source>
        <strain evidence="14">02402/16</strain>
        <tissue evidence="14">Leaf</tissue>
    </source>
</reference>
<evidence type="ECO:0000256" key="6">
    <source>
        <dbReference type="ARBA" id="ARBA00022723"/>
    </source>
</evidence>
<evidence type="ECO:0000256" key="7">
    <source>
        <dbReference type="ARBA" id="ARBA00022989"/>
    </source>
</evidence>
<dbReference type="Pfam" id="PF00067">
    <property type="entry name" value="p450"/>
    <property type="match status" value="2"/>
</dbReference>
<evidence type="ECO:0000313" key="15">
    <source>
        <dbReference type="Proteomes" id="UP001231189"/>
    </source>
</evidence>
<sequence>MCGAGSETAATTLQWAMAELIRNPRVMRKAQDEVWQHFAGQGKMTEAGLADLHYLRVVEFDVPEGAMVMVNAWAIGMDPAHWDAPEEFAPEWFERNGRDFKRADFEFVPFGGSTPAWRSGWRTRSWELPGGMAAGDLDMTEQFGVATSLRSDLLVVAVAVPRDHRNGSRGLLVLLALFFLGTGAIDAVLVVPLGALHRPQTGGEGGAGDARQHETWRQRQPAARRRGGALLIPKPEVKEEPEEASQAALLAEYEQQQRLIASSDDPEDCPGLRAVFLVSMNDKDAWKGDVGMAIAMSIRDSGKPLVDLTDDGEAGPSGLVKDEPVDKPVDERVKQEVITDEMYNFQQYYDVPAPASTSRLGLV</sequence>
<keyword evidence="11 13" id="KW-0472">Membrane</keyword>
<feature type="compositionally biased region" description="Basic and acidic residues" evidence="12">
    <location>
        <begin position="320"/>
        <end position="330"/>
    </location>
</feature>
<dbReference type="PRINTS" id="PR00463">
    <property type="entry name" value="EP450I"/>
</dbReference>
<keyword evidence="8" id="KW-0560">Oxidoreductase</keyword>
<comment type="similarity">
    <text evidence="3">Belongs to the cytochrome P450 family.</text>
</comment>
<evidence type="ECO:0000256" key="8">
    <source>
        <dbReference type="ARBA" id="ARBA00023002"/>
    </source>
</evidence>
<dbReference type="PANTHER" id="PTHR47953:SF19">
    <property type="entry name" value="OS06G0641600 PROTEIN"/>
    <property type="match status" value="1"/>
</dbReference>
<protein>
    <recommendedName>
        <fullName evidence="16">Cytochrome P450</fullName>
    </recommendedName>
</protein>
<proteinExistence type="inferred from homology"/>
<dbReference type="Gene3D" id="1.10.630.10">
    <property type="entry name" value="Cytochrome P450"/>
    <property type="match status" value="2"/>
</dbReference>
<organism evidence="14 15">
    <name type="scientific">Lolium multiflorum</name>
    <name type="common">Italian ryegrass</name>
    <name type="synonym">Lolium perenne subsp. multiflorum</name>
    <dbReference type="NCBI Taxonomy" id="4521"/>
    <lineage>
        <taxon>Eukaryota</taxon>
        <taxon>Viridiplantae</taxon>
        <taxon>Streptophyta</taxon>
        <taxon>Embryophyta</taxon>
        <taxon>Tracheophyta</taxon>
        <taxon>Spermatophyta</taxon>
        <taxon>Magnoliopsida</taxon>
        <taxon>Liliopsida</taxon>
        <taxon>Poales</taxon>
        <taxon>Poaceae</taxon>
        <taxon>BOP clade</taxon>
        <taxon>Pooideae</taxon>
        <taxon>Poodae</taxon>
        <taxon>Poeae</taxon>
        <taxon>Poeae Chloroplast Group 2 (Poeae type)</taxon>
        <taxon>Loliodinae</taxon>
        <taxon>Loliinae</taxon>
        <taxon>Lolium</taxon>
    </lineage>
</organism>
<dbReference type="InterPro" id="IPR002401">
    <property type="entry name" value="Cyt_P450_E_grp-I"/>
</dbReference>
<evidence type="ECO:0000256" key="5">
    <source>
        <dbReference type="ARBA" id="ARBA00022692"/>
    </source>
</evidence>